<name>A0A4C1WLV1_EUMVA</name>
<dbReference type="EMBL" id="BGZK01000603">
    <property type="protein sequence ID" value="GBP52436.1"/>
    <property type="molecule type" value="Genomic_DNA"/>
</dbReference>
<evidence type="ECO:0000313" key="2">
    <source>
        <dbReference type="Proteomes" id="UP000299102"/>
    </source>
</evidence>
<reference evidence="1 2" key="1">
    <citation type="journal article" date="2019" name="Commun. Biol.">
        <title>The bagworm genome reveals a unique fibroin gene that provides high tensile strength.</title>
        <authorList>
            <person name="Kono N."/>
            <person name="Nakamura H."/>
            <person name="Ohtoshi R."/>
            <person name="Tomita M."/>
            <person name="Numata K."/>
            <person name="Arakawa K."/>
        </authorList>
    </citation>
    <scope>NUCLEOTIDE SEQUENCE [LARGE SCALE GENOMIC DNA]</scope>
</reference>
<proteinExistence type="predicted"/>
<dbReference type="Proteomes" id="UP000299102">
    <property type="component" value="Unassembled WGS sequence"/>
</dbReference>
<sequence length="133" mass="14850">MRSVALLGPARVALAYRRGGRCTLHRNAPALIAAPLSLVLALSRVLRCLSPQTQVSNNSVEEHQRRCDRRGHPSLKVILKVTHRSLKTSLYEPILFKVVEYHHLILRPQRLVAATECETSGTALTRPSAKRND</sequence>
<organism evidence="1 2">
    <name type="scientific">Eumeta variegata</name>
    <name type="common">Bagworm moth</name>
    <name type="synonym">Eumeta japonica</name>
    <dbReference type="NCBI Taxonomy" id="151549"/>
    <lineage>
        <taxon>Eukaryota</taxon>
        <taxon>Metazoa</taxon>
        <taxon>Ecdysozoa</taxon>
        <taxon>Arthropoda</taxon>
        <taxon>Hexapoda</taxon>
        <taxon>Insecta</taxon>
        <taxon>Pterygota</taxon>
        <taxon>Neoptera</taxon>
        <taxon>Endopterygota</taxon>
        <taxon>Lepidoptera</taxon>
        <taxon>Glossata</taxon>
        <taxon>Ditrysia</taxon>
        <taxon>Tineoidea</taxon>
        <taxon>Psychidae</taxon>
        <taxon>Oiketicinae</taxon>
        <taxon>Eumeta</taxon>
    </lineage>
</organism>
<keyword evidence="2" id="KW-1185">Reference proteome</keyword>
<evidence type="ECO:0000313" key="1">
    <source>
        <dbReference type="EMBL" id="GBP52436.1"/>
    </source>
</evidence>
<protein>
    <submittedName>
        <fullName evidence="1">Uncharacterized protein</fullName>
    </submittedName>
</protein>
<comment type="caution">
    <text evidence="1">The sequence shown here is derived from an EMBL/GenBank/DDBJ whole genome shotgun (WGS) entry which is preliminary data.</text>
</comment>
<accession>A0A4C1WLV1</accession>
<gene>
    <name evidence="1" type="ORF">EVAR_39895_1</name>
</gene>
<dbReference type="AlphaFoldDB" id="A0A4C1WLV1"/>